<feature type="signal peptide" evidence="1">
    <location>
        <begin position="1"/>
        <end position="24"/>
    </location>
</feature>
<dbReference type="AlphaFoldDB" id="K5BJ20"/>
<reference evidence="2 3" key="1">
    <citation type="journal article" date="2012" name="J. Bacteriol.">
        <title>Genome sequence of Mycobacterium hassiacum DSM 44199, a rare source of heat-stable mycobacterial proteins.</title>
        <authorList>
            <person name="Tiago I."/>
            <person name="Maranha A."/>
            <person name="Mendes V."/>
            <person name="Alarico S."/>
            <person name="Moynihan P.J."/>
            <person name="Clarke A.J."/>
            <person name="Macedo-Ribeiro S."/>
            <person name="Pereira P.J."/>
            <person name="Empadinhas N."/>
        </authorList>
    </citation>
    <scope>NUCLEOTIDE SEQUENCE [LARGE SCALE GENOMIC DNA]</scope>
    <source>
        <strain evidence="3">DSM 44199 / CIP 105218 / JCM 12690 / 3849</strain>
    </source>
</reference>
<evidence type="ECO:0000256" key="1">
    <source>
        <dbReference type="SAM" id="SignalP"/>
    </source>
</evidence>
<protein>
    <recommendedName>
        <fullName evidence="4">Hemophore-related protein</fullName>
    </recommendedName>
</protein>
<evidence type="ECO:0000313" key="3">
    <source>
        <dbReference type="Proteomes" id="UP000006265"/>
    </source>
</evidence>
<dbReference type="eggNOG" id="ENOG5032BI0">
    <property type="taxonomic scope" value="Bacteria"/>
</dbReference>
<feature type="chain" id="PRO_5003881443" description="Hemophore-related protein" evidence="1">
    <location>
        <begin position="25"/>
        <end position="107"/>
    </location>
</feature>
<keyword evidence="1" id="KW-0732">Signal</keyword>
<dbReference type="EMBL" id="AMRA01000102">
    <property type="protein sequence ID" value="EKF22349.1"/>
    <property type="molecule type" value="Genomic_DNA"/>
</dbReference>
<proteinExistence type="predicted"/>
<evidence type="ECO:0000313" key="2">
    <source>
        <dbReference type="EMBL" id="EKF22349.1"/>
    </source>
</evidence>
<comment type="caution">
    <text evidence="2">The sequence shown here is derived from an EMBL/GenBank/DDBJ whole genome shotgun (WGS) entry which is preliminary data.</text>
</comment>
<accession>K5BJ20</accession>
<dbReference type="InterPro" id="IPR032407">
    <property type="entry name" value="MHB"/>
</dbReference>
<dbReference type="GO" id="GO:0020037">
    <property type="term" value="F:heme binding"/>
    <property type="evidence" value="ECO:0007669"/>
    <property type="project" value="InterPro"/>
</dbReference>
<gene>
    <name evidence="2" type="ORF">C731_3841</name>
</gene>
<keyword evidence="3" id="KW-1185">Reference proteome</keyword>
<organism evidence="2 3">
    <name type="scientific">Mycolicibacterium hassiacum (strain DSM 44199 / CIP 105218 / JCM 12690 / 3849)</name>
    <name type="common">Mycobacterium hassiacum</name>
    <dbReference type="NCBI Taxonomy" id="1122247"/>
    <lineage>
        <taxon>Bacteria</taxon>
        <taxon>Bacillati</taxon>
        <taxon>Actinomycetota</taxon>
        <taxon>Actinomycetes</taxon>
        <taxon>Mycobacteriales</taxon>
        <taxon>Mycobacteriaceae</taxon>
        <taxon>Mycolicibacterium</taxon>
    </lineage>
</organism>
<evidence type="ECO:0008006" key="4">
    <source>
        <dbReference type="Google" id="ProtNLM"/>
    </source>
</evidence>
<name>K5BJ20_MYCHD</name>
<dbReference type="Proteomes" id="UP000006265">
    <property type="component" value="Unassembled WGS sequence"/>
</dbReference>
<dbReference type="NCBIfam" id="TIGR04529">
    <property type="entry name" value="MTB_hemophore"/>
    <property type="match status" value="1"/>
</dbReference>
<dbReference type="PATRIC" id="fig|1122247.3.peg.3683"/>
<sequence>MRRICTVVGGMAIASTVGSGIAFAQPNLDSAVDTTCTYPQLAAALTAHDPAAGSALNASPQMQSALQQFVAAPPNVRRQMAAAIVSHPANQPYLGTLQTMFDTCSNF</sequence>